<evidence type="ECO:0000256" key="1">
    <source>
        <dbReference type="SAM" id="MobiDB-lite"/>
    </source>
</evidence>
<accession>A0A964UP32</accession>
<dbReference type="RefSeq" id="WP_161695308.1">
    <property type="nucleotide sequence ID" value="NZ_JAAAHS010000038.1"/>
</dbReference>
<dbReference type="Proteomes" id="UP000598297">
    <property type="component" value="Unassembled WGS sequence"/>
</dbReference>
<proteinExistence type="predicted"/>
<dbReference type="OrthoDB" id="3386555at2"/>
<dbReference type="EMBL" id="JAAAHS010000038">
    <property type="protein sequence ID" value="NBE51373.1"/>
    <property type="molecule type" value="Genomic_DNA"/>
</dbReference>
<keyword evidence="2" id="KW-0472">Membrane</keyword>
<comment type="caution">
    <text evidence="3">The sequence shown here is derived from an EMBL/GenBank/DDBJ whole genome shotgun (WGS) entry which is preliminary data.</text>
</comment>
<feature type="region of interest" description="Disordered" evidence="1">
    <location>
        <begin position="1"/>
        <end position="34"/>
    </location>
</feature>
<name>A0A964UP32_9ACTN</name>
<organism evidence="3 4">
    <name type="scientific">Streptomyces boluensis</name>
    <dbReference type="NCBI Taxonomy" id="1775135"/>
    <lineage>
        <taxon>Bacteria</taxon>
        <taxon>Bacillati</taxon>
        <taxon>Actinomycetota</taxon>
        <taxon>Actinomycetes</taxon>
        <taxon>Kitasatosporales</taxon>
        <taxon>Streptomycetaceae</taxon>
        <taxon>Streptomyces</taxon>
    </lineage>
</organism>
<evidence type="ECO:0000313" key="4">
    <source>
        <dbReference type="Proteomes" id="UP000598297"/>
    </source>
</evidence>
<keyword evidence="4" id="KW-1185">Reference proteome</keyword>
<protein>
    <submittedName>
        <fullName evidence="3">Uncharacterized protein</fullName>
    </submittedName>
</protein>
<dbReference type="AlphaFoldDB" id="A0A964UP32"/>
<sequence length="280" mass="29707">MPAVPPPGQPPMPPGVGAPLPGQAPWQPYPHQTPPGGGVGRKVFGGILCAAGALFMIVGLVIGGNAYSNHQQQMPNEAYGNDLWRNEPVEKLFPKTFAGVAGYGAKPYDPKRAVWHRVGISPKTDCEQGLTYKTLKAAKDNDCKAVLRATYVDPTANMVATLAVVVLPEGAPETGPKYQVAKAWQDNMYDDGAVSPYQVPGTIADKWPRNGAWMMAVPEETVPYAVGVTVGSVDGHVAGELPDEFEGGLDADRDSWSGNARNLVETFVSGHLSRVMGEAS</sequence>
<evidence type="ECO:0000313" key="3">
    <source>
        <dbReference type="EMBL" id="NBE51373.1"/>
    </source>
</evidence>
<reference evidence="3" key="1">
    <citation type="submission" date="2020-01" db="EMBL/GenBank/DDBJ databases">
        <title>Whole-genome analyses of novel actinobacteria.</title>
        <authorList>
            <person name="Sahin N."/>
        </authorList>
    </citation>
    <scope>NUCLEOTIDE SEQUENCE</scope>
    <source>
        <strain evidence="3">YC537</strain>
    </source>
</reference>
<feature type="compositionally biased region" description="Pro residues" evidence="1">
    <location>
        <begin position="1"/>
        <end position="16"/>
    </location>
</feature>
<gene>
    <name evidence="3" type="ORF">GUY60_08030</name>
</gene>
<feature type="transmembrane region" description="Helical" evidence="2">
    <location>
        <begin position="43"/>
        <end position="67"/>
    </location>
</feature>
<evidence type="ECO:0000256" key="2">
    <source>
        <dbReference type="SAM" id="Phobius"/>
    </source>
</evidence>
<keyword evidence="2" id="KW-0812">Transmembrane</keyword>
<keyword evidence="2" id="KW-1133">Transmembrane helix</keyword>